<feature type="chain" id="PRO_5022850358" evidence="2">
    <location>
        <begin position="23"/>
        <end position="365"/>
    </location>
</feature>
<feature type="domain" description="Polysaccharide export protein N-terminal" evidence="3">
    <location>
        <begin position="173"/>
        <end position="221"/>
    </location>
</feature>
<dbReference type="AlphaFoldDB" id="A0A5B9MLF1"/>
<organism evidence="4 5">
    <name type="scientific">Stieleria maiorica</name>
    <dbReference type="NCBI Taxonomy" id="2795974"/>
    <lineage>
        <taxon>Bacteria</taxon>
        <taxon>Pseudomonadati</taxon>
        <taxon>Planctomycetota</taxon>
        <taxon>Planctomycetia</taxon>
        <taxon>Pirellulales</taxon>
        <taxon>Pirellulaceae</taxon>
        <taxon>Stieleria</taxon>
    </lineage>
</organism>
<evidence type="ECO:0000313" key="5">
    <source>
        <dbReference type="Proteomes" id="UP000321353"/>
    </source>
</evidence>
<accession>A0A5B9MLF1</accession>
<dbReference type="GO" id="GO:0015159">
    <property type="term" value="F:polysaccharide transmembrane transporter activity"/>
    <property type="evidence" value="ECO:0007669"/>
    <property type="project" value="InterPro"/>
</dbReference>
<feature type="signal peptide" evidence="2">
    <location>
        <begin position="1"/>
        <end position="22"/>
    </location>
</feature>
<dbReference type="PANTHER" id="PTHR33619:SF3">
    <property type="entry name" value="POLYSACCHARIDE EXPORT PROTEIN GFCE-RELATED"/>
    <property type="match status" value="1"/>
</dbReference>
<evidence type="ECO:0000259" key="3">
    <source>
        <dbReference type="Pfam" id="PF02563"/>
    </source>
</evidence>
<dbReference type="InterPro" id="IPR003715">
    <property type="entry name" value="Poly_export_N"/>
</dbReference>
<dbReference type="InterPro" id="IPR049712">
    <property type="entry name" value="Poly_export"/>
</dbReference>
<protein>
    <submittedName>
        <fullName evidence="4">Polysaccharide biosynthesis/export protein</fullName>
    </submittedName>
</protein>
<dbReference type="PANTHER" id="PTHR33619">
    <property type="entry name" value="POLYSACCHARIDE EXPORT PROTEIN GFCE-RELATED"/>
    <property type="match status" value="1"/>
</dbReference>
<reference evidence="4 5" key="1">
    <citation type="submission" date="2019-02" db="EMBL/GenBank/DDBJ databases">
        <title>Planctomycetal bacteria perform biofilm scaping via a novel small molecule.</title>
        <authorList>
            <person name="Jeske O."/>
            <person name="Boedeker C."/>
            <person name="Wiegand S."/>
            <person name="Breitling P."/>
            <person name="Kallscheuer N."/>
            <person name="Jogler M."/>
            <person name="Rohde M."/>
            <person name="Petersen J."/>
            <person name="Medema M.H."/>
            <person name="Surup F."/>
            <person name="Jogler C."/>
        </authorList>
    </citation>
    <scope>NUCLEOTIDE SEQUENCE [LARGE SCALE GENOMIC DNA]</scope>
    <source>
        <strain evidence="4 5">Mal15</strain>
    </source>
</reference>
<dbReference type="RefSeq" id="WP_147871171.1">
    <property type="nucleotide sequence ID" value="NZ_CP036264.1"/>
</dbReference>
<evidence type="ECO:0000313" key="4">
    <source>
        <dbReference type="EMBL" id="QEG02202.1"/>
    </source>
</evidence>
<sequence length="365" mass="38634" precursor="true">MNYAVRPLQRFALAVLSVCALASTGCQLMHVAGDPIGLSSMVETNCDSEGAVAFVPRELDKVTVPMYRIEPPDILTIDVQQNVSQEQHALQPGDLVTISVSGTFPGEPIDGEYQVDLGGVIQLGFSYGAVEVAGLGVDQATRHIEAHLKTQLQQPGVSMSLIGVAGIQPIAGEHLVGPDGTVTLGQYGSVRLAGLTLDEARHAIAAQMATEFSDPKVSVSVYAYNSKAVYVVTQGGGMGDELVRLPYTGNETVIDALSQINGTSYVSSSRMWVARPNREQGTSVMLPIDWEGITQMADVTTNYQLLPGDRIFIAHNKLVAIDSAIAKFTSPLERILGFTLLGTGTASRLSGKVLDKTSGGVGFGQ</sequence>
<gene>
    <name evidence="4" type="ORF">Mal15_62870</name>
</gene>
<dbReference type="Gene3D" id="3.30.1950.10">
    <property type="entry name" value="wza like domain"/>
    <property type="match status" value="2"/>
</dbReference>
<name>A0A5B9MLF1_9BACT</name>
<evidence type="ECO:0000256" key="1">
    <source>
        <dbReference type="ARBA" id="ARBA00022729"/>
    </source>
</evidence>
<keyword evidence="1 2" id="KW-0732">Signal</keyword>
<dbReference type="KEGG" id="smam:Mal15_62870"/>
<dbReference type="Pfam" id="PF02563">
    <property type="entry name" value="Poly_export"/>
    <property type="match status" value="2"/>
</dbReference>
<feature type="domain" description="Polysaccharide export protein N-terminal" evidence="3">
    <location>
        <begin position="85"/>
        <end position="160"/>
    </location>
</feature>
<keyword evidence="5" id="KW-1185">Reference proteome</keyword>
<dbReference type="EMBL" id="CP036264">
    <property type="protein sequence ID" value="QEG02202.1"/>
    <property type="molecule type" value="Genomic_DNA"/>
</dbReference>
<dbReference type="PROSITE" id="PS51257">
    <property type="entry name" value="PROKAR_LIPOPROTEIN"/>
    <property type="match status" value="1"/>
</dbReference>
<dbReference type="Proteomes" id="UP000321353">
    <property type="component" value="Chromosome"/>
</dbReference>
<evidence type="ECO:0000256" key="2">
    <source>
        <dbReference type="SAM" id="SignalP"/>
    </source>
</evidence>
<proteinExistence type="predicted"/>